<dbReference type="AlphaFoldDB" id="A0A2A6BNV7"/>
<protein>
    <submittedName>
        <fullName evidence="2">Uncharacterized protein</fullName>
    </submittedName>
</protein>
<reference evidence="2" key="2">
    <citation type="submission" date="2022-06" db="UniProtKB">
        <authorList>
            <consortium name="EnsemblMetazoa"/>
        </authorList>
    </citation>
    <scope>IDENTIFICATION</scope>
    <source>
        <strain evidence="2">PS312</strain>
    </source>
</reference>
<evidence type="ECO:0000256" key="1">
    <source>
        <dbReference type="SAM" id="MobiDB-lite"/>
    </source>
</evidence>
<organism evidence="2 3">
    <name type="scientific">Pristionchus pacificus</name>
    <name type="common">Parasitic nematode worm</name>
    <dbReference type="NCBI Taxonomy" id="54126"/>
    <lineage>
        <taxon>Eukaryota</taxon>
        <taxon>Metazoa</taxon>
        <taxon>Ecdysozoa</taxon>
        <taxon>Nematoda</taxon>
        <taxon>Chromadorea</taxon>
        <taxon>Rhabditida</taxon>
        <taxon>Rhabditina</taxon>
        <taxon>Diplogasteromorpha</taxon>
        <taxon>Diplogasteroidea</taxon>
        <taxon>Neodiplogasteridae</taxon>
        <taxon>Pristionchus</taxon>
    </lineage>
</organism>
<feature type="region of interest" description="Disordered" evidence="1">
    <location>
        <begin position="159"/>
        <end position="187"/>
    </location>
</feature>
<evidence type="ECO:0000313" key="2">
    <source>
        <dbReference type="EnsemblMetazoa" id="PPA35764.1"/>
    </source>
</evidence>
<name>A0A2A6BNV7_PRIPA</name>
<dbReference type="Proteomes" id="UP000005239">
    <property type="component" value="Unassembled WGS sequence"/>
</dbReference>
<gene>
    <name evidence="2" type="primary">WBGene00274133</name>
</gene>
<dbReference type="EnsemblMetazoa" id="PPA35764.1">
    <property type="protein sequence ID" value="PPA35764.1"/>
    <property type="gene ID" value="WBGene00274133"/>
</dbReference>
<accession>A0A8R1YMP1</accession>
<sequence>MDRLNSGYHENAFPPSTFQSGRGIDNPRSYTNESRDRVDRLESLNHSRRGYQQQTNGSGFFDRDMNVTRDRRGYSGMNYGGMSHSTQRYFIDREESRQDDRLTWNEEMNRFGQRRRFMEERFNVRMENQLNEDESTMRGMIDQTEGYAEEGGMITASSYSLNGEYERDVNSERFENENDGAEEERYE</sequence>
<evidence type="ECO:0000313" key="3">
    <source>
        <dbReference type="Proteomes" id="UP000005239"/>
    </source>
</evidence>
<feature type="compositionally biased region" description="Basic and acidic residues" evidence="1">
    <location>
        <begin position="164"/>
        <end position="176"/>
    </location>
</feature>
<feature type="region of interest" description="Disordered" evidence="1">
    <location>
        <begin position="1"/>
        <end position="64"/>
    </location>
</feature>
<accession>A0A2A6BNV7</accession>
<feature type="compositionally biased region" description="Acidic residues" evidence="1">
    <location>
        <begin position="177"/>
        <end position="187"/>
    </location>
</feature>
<proteinExistence type="predicted"/>
<keyword evidence="3" id="KW-1185">Reference proteome</keyword>
<feature type="compositionally biased region" description="Basic and acidic residues" evidence="1">
    <location>
        <begin position="33"/>
        <end position="45"/>
    </location>
</feature>
<reference evidence="3" key="1">
    <citation type="journal article" date="2008" name="Nat. Genet.">
        <title>The Pristionchus pacificus genome provides a unique perspective on nematode lifestyle and parasitism.</title>
        <authorList>
            <person name="Dieterich C."/>
            <person name="Clifton S.W."/>
            <person name="Schuster L.N."/>
            <person name="Chinwalla A."/>
            <person name="Delehaunty K."/>
            <person name="Dinkelacker I."/>
            <person name="Fulton L."/>
            <person name="Fulton R."/>
            <person name="Godfrey J."/>
            <person name="Minx P."/>
            <person name="Mitreva M."/>
            <person name="Roeseler W."/>
            <person name="Tian H."/>
            <person name="Witte H."/>
            <person name="Yang S.P."/>
            <person name="Wilson R.K."/>
            <person name="Sommer R.J."/>
        </authorList>
    </citation>
    <scope>NUCLEOTIDE SEQUENCE [LARGE SCALE GENOMIC DNA]</scope>
    <source>
        <strain evidence="3">PS312</strain>
    </source>
</reference>